<reference evidence="1 2" key="1">
    <citation type="journal article" date="2010" name="J. Bacteriol.">
        <title>Brochothrix thermosphacta bacteriophages feature heterogeneous and highly mosaic genomes and utilize unique prophage insertion sites.</title>
        <authorList>
            <person name="Kilcher S."/>
            <person name="Loessner M.J."/>
            <person name="Klumpp J."/>
        </authorList>
    </citation>
    <scope>NUCLEOTIDE SEQUENCE [LARGE SCALE GENOMIC DNA]</scope>
</reference>
<dbReference type="Proteomes" id="UP000000331">
    <property type="component" value="Segment"/>
</dbReference>
<evidence type="ECO:0000313" key="1">
    <source>
        <dbReference type="EMBL" id="ADJ53128.1"/>
    </source>
</evidence>
<evidence type="ECO:0000313" key="2">
    <source>
        <dbReference type="Proteomes" id="UP000000331"/>
    </source>
</evidence>
<protein>
    <submittedName>
        <fullName evidence="1">Gp91</fullName>
    </submittedName>
</protein>
<organism evidence="1 2">
    <name type="scientific">Brochothrix phage A9</name>
    <dbReference type="NCBI Taxonomy" id="857312"/>
    <lineage>
        <taxon>Viruses</taxon>
        <taxon>Duplodnaviria</taxon>
        <taxon>Heunggongvirae</taxon>
        <taxon>Uroviricota</taxon>
        <taxon>Caudoviricetes</taxon>
        <taxon>Herelleviridae</taxon>
        <taxon>Klumppvirus</taxon>
        <taxon>Klumppvirus A9</taxon>
    </lineage>
</organism>
<name>D9J0N8_9CAUD</name>
<dbReference type="EMBL" id="HM242243">
    <property type="protein sequence ID" value="ADJ53128.1"/>
    <property type="molecule type" value="Genomic_DNA"/>
</dbReference>
<dbReference type="OrthoDB" id="13126at10239"/>
<dbReference type="RefSeq" id="YP_004301424.1">
    <property type="nucleotide sequence ID" value="NC_015253.1"/>
</dbReference>
<sequence>MANYDTAPNRSPHSKRVFTINKIDNHIVDHGYAMEWEKSYLCPCRNADTDNPKQDCPVCLGAGFAFLPPVPIQGLLQSMADGYGNSKIGVIATGNAILTTTRTDLVTYRDRLVVVDSNVQQSVMVKVTPRDVTHGISLRYDVIKITGVFLDKDIEGKSGIEDFDFDLDNNLFKPSQDMVGMYVSINMLVVQRYYCVDILRDNRMQYPKEARKTQGREVQQLPRKLLIRREDMYIPSILNRTDVATDITLDPKPTIAEELGGFFSVDRA</sequence>
<proteinExistence type="predicted"/>
<dbReference type="KEGG" id="vg:10359124"/>
<accession>D9J0N8</accession>
<dbReference type="GeneID" id="10359124"/>
<keyword evidence="2" id="KW-1185">Reference proteome</keyword>